<evidence type="ECO:0000256" key="3">
    <source>
        <dbReference type="SAM" id="Phobius"/>
    </source>
</evidence>
<organism evidence="4">
    <name type="scientific">hydrothermal vent metagenome</name>
    <dbReference type="NCBI Taxonomy" id="652676"/>
    <lineage>
        <taxon>unclassified sequences</taxon>
        <taxon>metagenomes</taxon>
        <taxon>ecological metagenomes</taxon>
    </lineage>
</organism>
<feature type="coiled-coil region" evidence="1">
    <location>
        <begin position="228"/>
        <end position="312"/>
    </location>
</feature>
<feature type="compositionally biased region" description="Basic and acidic residues" evidence="2">
    <location>
        <begin position="167"/>
        <end position="178"/>
    </location>
</feature>
<evidence type="ECO:0000256" key="2">
    <source>
        <dbReference type="SAM" id="MobiDB-lite"/>
    </source>
</evidence>
<gene>
    <name evidence="4" type="ORF">MNBD_GAMMA15-1209</name>
</gene>
<accession>A0A3B0ZFH1</accession>
<proteinExistence type="predicted"/>
<dbReference type="EMBL" id="UOFN01000123">
    <property type="protein sequence ID" value="VAW80084.1"/>
    <property type="molecule type" value="Genomic_DNA"/>
</dbReference>
<sequence>MDVVALSLFVVLELAALLGVVIFVLNRKRKQLQAQVQSLTENAEKSSPEDFDSKHWQHATDLFTPPEAPETEPELVETVEEETSDENSLSKALTRIRRLEKFRDNFFDMKKRLKELEDSKQKLVFQLEALIPEAERSEELLALLDTMNAQRDRLEAELAQLESQSDELAKAGPEKTASEDDSISELETQVSQQKKKMSELHHLVDSLNLEAENTAALQTELDKVDLSNRDMNMCIQVLEEENQFLQEQIKTLLQADEKDSIYDSDKPENNDSELQQEVETMKTALDEKDQQIRTLQDKYDAMESEYLTLYEEANS</sequence>
<protein>
    <submittedName>
        <fullName evidence="4">Uncharacterized protein</fullName>
    </submittedName>
</protein>
<feature type="transmembrane region" description="Helical" evidence="3">
    <location>
        <begin position="6"/>
        <end position="25"/>
    </location>
</feature>
<reference evidence="4" key="1">
    <citation type="submission" date="2018-06" db="EMBL/GenBank/DDBJ databases">
        <authorList>
            <person name="Zhirakovskaya E."/>
        </authorList>
    </citation>
    <scope>NUCLEOTIDE SEQUENCE</scope>
</reference>
<evidence type="ECO:0000256" key="1">
    <source>
        <dbReference type="SAM" id="Coils"/>
    </source>
</evidence>
<evidence type="ECO:0000313" key="4">
    <source>
        <dbReference type="EMBL" id="VAW80084.1"/>
    </source>
</evidence>
<keyword evidence="1" id="KW-0175">Coiled coil</keyword>
<keyword evidence="3" id="KW-0472">Membrane</keyword>
<keyword evidence="3" id="KW-1133">Transmembrane helix</keyword>
<dbReference type="AlphaFoldDB" id="A0A3B0ZFH1"/>
<keyword evidence="3" id="KW-0812">Transmembrane</keyword>
<feature type="region of interest" description="Disordered" evidence="2">
    <location>
        <begin position="162"/>
        <end position="184"/>
    </location>
</feature>
<name>A0A3B0ZFH1_9ZZZZ</name>